<gene>
    <name evidence="6" type="ORF">TKK_012643</name>
</gene>
<reference evidence="6 7" key="1">
    <citation type="journal article" date="2024" name="bioRxiv">
        <title>A reference genome for Trichogramma kaykai: A tiny desert-dwelling parasitoid wasp with competing sex-ratio distorters.</title>
        <authorList>
            <person name="Culotta J."/>
            <person name="Lindsey A.R."/>
        </authorList>
    </citation>
    <scope>NUCLEOTIDE SEQUENCE [LARGE SCALE GENOMIC DNA]</scope>
    <source>
        <strain evidence="6 7">KSX58</strain>
    </source>
</reference>
<keyword evidence="7" id="KW-1185">Reference proteome</keyword>
<dbReference type="EMBL" id="JBJJXI010000101">
    <property type="protein sequence ID" value="KAL3392949.1"/>
    <property type="molecule type" value="Genomic_DNA"/>
</dbReference>
<accession>A0ABD2WJR0</accession>
<evidence type="ECO:0000256" key="1">
    <source>
        <dbReference type="ARBA" id="ARBA00022723"/>
    </source>
</evidence>
<dbReference type="SUPFAM" id="SSF81606">
    <property type="entry name" value="PP2C-like"/>
    <property type="match status" value="1"/>
</dbReference>
<dbReference type="InterPro" id="IPR036457">
    <property type="entry name" value="PPM-type-like_dom_sf"/>
</dbReference>
<dbReference type="PANTHER" id="PTHR13832">
    <property type="entry name" value="PROTEIN PHOSPHATASE 2C"/>
    <property type="match status" value="1"/>
</dbReference>
<evidence type="ECO:0000259" key="5">
    <source>
        <dbReference type="PROSITE" id="PS51746"/>
    </source>
</evidence>
<proteinExistence type="inferred from homology"/>
<dbReference type="Gene3D" id="3.60.40.10">
    <property type="entry name" value="PPM-type phosphatase domain"/>
    <property type="match status" value="1"/>
</dbReference>
<dbReference type="InterPro" id="IPR015655">
    <property type="entry name" value="PP2C"/>
</dbReference>
<dbReference type="AlphaFoldDB" id="A0ABD2WJR0"/>
<name>A0ABD2WJR0_9HYME</name>
<dbReference type="PROSITE" id="PS01032">
    <property type="entry name" value="PPM_1"/>
    <property type="match status" value="1"/>
</dbReference>
<keyword evidence="3 4" id="KW-0904">Protein phosphatase</keyword>
<organism evidence="6 7">
    <name type="scientific">Trichogramma kaykai</name>
    <dbReference type="NCBI Taxonomy" id="54128"/>
    <lineage>
        <taxon>Eukaryota</taxon>
        <taxon>Metazoa</taxon>
        <taxon>Ecdysozoa</taxon>
        <taxon>Arthropoda</taxon>
        <taxon>Hexapoda</taxon>
        <taxon>Insecta</taxon>
        <taxon>Pterygota</taxon>
        <taxon>Neoptera</taxon>
        <taxon>Endopterygota</taxon>
        <taxon>Hymenoptera</taxon>
        <taxon>Apocrita</taxon>
        <taxon>Proctotrupomorpha</taxon>
        <taxon>Chalcidoidea</taxon>
        <taxon>Trichogrammatidae</taxon>
        <taxon>Trichogramma</taxon>
    </lineage>
</organism>
<comment type="similarity">
    <text evidence="4">Belongs to the PP2C family.</text>
</comment>
<evidence type="ECO:0000313" key="6">
    <source>
        <dbReference type="EMBL" id="KAL3392949.1"/>
    </source>
</evidence>
<comment type="caution">
    <text evidence="6">The sequence shown here is derived from an EMBL/GenBank/DDBJ whole genome shotgun (WGS) entry which is preliminary data.</text>
</comment>
<sequence length="333" mass="38055">MIIVCFYIFRICPPSLQAYLVKLVINEFKLLFQKSPEECGYRQQDKVFSPLKLMQTVTSKVNEICQRYLDNSRLALLPPPPSIPLPLTSSYAIKNRRRKMEDRSVVLHDLHTMFSIKNDSVVNYYAVFDGHAGQEAATYCAAHLHQYLVESSYYPLEPEFALRDAFHTTDKRFSEGDDTKNSGATAVCALLFDKTLYIAWAGDSQAALIKSGRGINLTIPHKPERPDEKKRIKDLGGEVVYFGTWRVNGVINVSRSIEERKHSFYFREQIHSTLSGDCKYKPWVTEEPDLIKVELDGTEDFLIVACDGFWERATEDIVASLLYEYVGSGMSKY</sequence>
<feature type="domain" description="PPM-type phosphatase" evidence="5">
    <location>
        <begin position="87"/>
        <end position="333"/>
    </location>
</feature>
<dbReference type="GO" id="GO:0004721">
    <property type="term" value="F:phosphoprotein phosphatase activity"/>
    <property type="evidence" value="ECO:0007669"/>
    <property type="project" value="UniProtKB-KW"/>
</dbReference>
<dbReference type="CDD" id="cd00143">
    <property type="entry name" value="PP2Cc"/>
    <property type="match status" value="1"/>
</dbReference>
<evidence type="ECO:0000256" key="4">
    <source>
        <dbReference type="RuleBase" id="RU003465"/>
    </source>
</evidence>
<dbReference type="Proteomes" id="UP001627154">
    <property type="component" value="Unassembled WGS sequence"/>
</dbReference>
<evidence type="ECO:0000256" key="3">
    <source>
        <dbReference type="ARBA" id="ARBA00022912"/>
    </source>
</evidence>
<dbReference type="SMART" id="SM00332">
    <property type="entry name" value="PP2Cc"/>
    <property type="match status" value="1"/>
</dbReference>
<keyword evidence="2 4" id="KW-0378">Hydrolase</keyword>
<protein>
    <recommendedName>
        <fullName evidence="5">PPM-type phosphatase domain-containing protein</fullName>
    </recommendedName>
</protein>
<dbReference type="PANTHER" id="PTHR13832:SF818">
    <property type="entry name" value="SD03870P"/>
    <property type="match status" value="1"/>
</dbReference>
<evidence type="ECO:0000256" key="2">
    <source>
        <dbReference type="ARBA" id="ARBA00022801"/>
    </source>
</evidence>
<dbReference type="InterPro" id="IPR001932">
    <property type="entry name" value="PPM-type_phosphatase-like_dom"/>
</dbReference>
<dbReference type="GO" id="GO:0046872">
    <property type="term" value="F:metal ion binding"/>
    <property type="evidence" value="ECO:0007669"/>
    <property type="project" value="UniProtKB-KW"/>
</dbReference>
<dbReference type="Pfam" id="PF00481">
    <property type="entry name" value="PP2C"/>
    <property type="match status" value="1"/>
</dbReference>
<keyword evidence="1" id="KW-0479">Metal-binding</keyword>
<evidence type="ECO:0000313" key="7">
    <source>
        <dbReference type="Proteomes" id="UP001627154"/>
    </source>
</evidence>
<dbReference type="PROSITE" id="PS51746">
    <property type="entry name" value="PPM_2"/>
    <property type="match status" value="1"/>
</dbReference>
<dbReference type="InterPro" id="IPR000222">
    <property type="entry name" value="PP2C_BS"/>
</dbReference>